<accession>A0A377J7M8</accession>
<evidence type="ECO:0000313" key="3">
    <source>
        <dbReference type="Proteomes" id="UP000254512"/>
    </source>
</evidence>
<evidence type="ECO:0000256" key="1">
    <source>
        <dbReference type="SAM" id="Phobius"/>
    </source>
</evidence>
<gene>
    <name evidence="2" type="ORF">NCTC11645_03497</name>
</gene>
<keyword evidence="1" id="KW-0472">Membrane</keyword>
<feature type="transmembrane region" description="Helical" evidence="1">
    <location>
        <begin position="61"/>
        <end position="82"/>
    </location>
</feature>
<keyword evidence="1" id="KW-0812">Transmembrane</keyword>
<keyword evidence="1" id="KW-1133">Transmembrane helix</keyword>
<feature type="transmembrane region" description="Helical" evidence="1">
    <location>
        <begin position="12"/>
        <end position="30"/>
    </location>
</feature>
<feature type="transmembrane region" description="Helical" evidence="1">
    <location>
        <begin position="35"/>
        <end position="55"/>
    </location>
</feature>
<proteinExistence type="predicted"/>
<name>A0A377J7M8_GRIHO</name>
<dbReference type="AlphaFoldDB" id="A0A377J7M8"/>
<protein>
    <submittedName>
        <fullName evidence="2">NfeD-like C-terminal, partner-binding</fullName>
    </submittedName>
</protein>
<evidence type="ECO:0000313" key="2">
    <source>
        <dbReference type="EMBL" id="STO98511.1"/>
    </source>
</evidence>
<dbReference type="RefSeq" id="WP_005504840.1">
    <property type="nucleotide sequence ID" value="NZ_CABMOB010000001.1"/>
</dbReference>
<reference evidence="2 3" key="1">
    <citation type="submission" date="2018-06" db="EMBL/GenBank/DDBJ databases">
        <authorList>
            <consortium name="Pathogen Informatics"/>
            <person name="Doyle S."/>
        </authorList>
    </citation>
    <scope>NUCLEOTIDE SEQUENCE [LARGE SCALE GENOMIC DNA]</scope>
    <source>
        <strain evidence="2 3">NCTC11645</strain>
    </source>
</reference>
<sequence length="171" mass="18306">MDAISYLQTNLAESTIIIGLVLLIVEVWLLGLSTIVLLALGVSAVVTGSLVWLGILPDTLTAVIASSGIGAGVLTVILWRPLKKSQKGVRREYNIHSDLIGLHFELDQELDANHPVTVKYSGVNWKLVLGAAHREAIVPVGASVKVIAVDVGRFTVEPLPDEDIQAKDNAK</sequence>
<dbReference type="GeneID" id="58894876"/>
<organism evidence="2 3">
    <name type="scientific">Grimontia hollisae</name>
    <name type="common">Vibrio hollisae</name>
    <dbReference type="NCBI Taxonomy" id="673"/>
    <lineage>
        <taxon>Bacteria</taxon>
        <taxon>Pseudomonadati</taxon>
        <taxon>Pseudomonadota</taxon>
        <taxon>Gammaproteobacteria</taxon>
        <taxon>Vibrionales</taxon>
        <taxon>Vibrionaceae</taxon>
        <taxon>Grimontia</taxon>
    </lineage>
</organism>
<dbReference type="EMBL" id="UGHD01000003">
    <property type="protein sequence ID" value="STO98511.1"/>
    <property type="molecule type" value="Genomic_DNA"/>
</dbReference>
<dbReference type="Proteomes" id="UP000254512">
    <property type="component" value="Unassembled WGS sequence"/>
</dbReference>
<dbReference type="STRING" id="673.AL542_03095"/>
<dbReference type="KEGG" id="gho:AL542_03095"/>